<dbReference type="SMART" id="SM00825">
    <property type="entry name" value="PKS_KS"/>
    <property type="match status" value="1"/>
</dbReference>
<sequence length="1891" mass="205593">MATAYKHLLIFGDQSVEKLTAIKALVQSSKSDPAARRFLQEAIDVIQLEFSRLGPEQHGWHKTLDSLLGLAEEYDASNDDNIIDIPGFRRVTIGVEAKDWLTLIGPPSSLKQLASWSPEIRDASHIRTSVTGPIHTKHAPKIDIPKVLGNSPLLQNPIDHAKARMLSPSSCKQYSHPTLGDLLGEIVEDIAHNVLRVTDVVHTCVSTLDETKDVRVSVMGPTNHLAAVKMALQANGIGYQVRQPVTTPKNENSRGGSDLIAIVGIAGRFPGSDTVDGFWEDLMAGKCHIKEVPKSRFDLDSCYDSSGEEKNSTTARHGAWIDNPGFFDYRLFNISPREAAQLDPGHRLLLMVAYEALQSAGYSNSSLANGSTRIASYFGQAADEWREILNRKGADIHYVPGFSRAFGVGRLNFHFNWSGSAVSLDTACSTSSTGVNLARSALTARECDMALAGGYSVINSPTVFSGLSRSGMLSTTGGCRTFHADADGYARAEGAGVVVLKRLEDAISDNDNILAVIRGSARMHSPTADSMTHPSAASQQMAYNEVLRQSALSEDEIAYVEMHGTGTQAGDFEEMSSVVNTFATRRKRDNPLTVGAVKAAVGHGEGAAGVTSLIKTILMLRERAIPPQPGWPFTLNPTFPPLAKHNVRISTKTTSLKPSPKGDKKIKMLVNSFDASGNRERLLDYLERHPDTKLADLAYSTTARRVHEQLRVAYTGNSTKSLINHLRQDATRDSKVPKTSLRPRKCVFLFTGQGSHYAGMGAELFRECHQFREAVMSYQDMAIMIGLPYFIDMISDPDVDVSLQSTIKIQVALTALEIALAHLMKCYGITPSVVIGHSLGEYAALCVAGVLSVSDTLLLVGKRAALMEKHLQPNTHAMVVANMTEPQLEACFSELKVDSCQVACANAPSITVASGKADDIERVKAQVDEHGGKTTLLPVPYGFHSDQVEPILERTTFLKPDIPIASTLSGKIETEVDAFSNDYLARQARQKVDFVGALRAIEATGSYGDDSLWLEVGPEPVCSGLACNTLHLPASQTLPTIKSGESNWRTVSTILKRAYESGISVNWAEVHREFKDSLTVLDLPFYAFDCQDFWTPYVKPDHVTESSEKSTLAPAPAPPMKSRQFLTNSIQHVEDEVVEGQSIKAVFVSDISDPCLLKAIHGHAVLGHTICSLGIFHDMALTAAKHVYGKLHNQSQTPSMSIRDINITQALSVCDPTVDSVIRVAASYHATENGAHIQFSSKTGDKTTPHAECRVVFDADPVRSLDVSQSFLLRSRINWLKEQAKSGGAHRLLKPIVYQLFSNIVQYSSTYQLLEDVTLDAASNDAVASVKIPEVSELGKFHLSPYWADVCVQLTGFVVNSGLKYPKDLACLATGFDSWQSTKDVSAGKTYTVYACLQDTPNSHVVQGDCYVFQDDEIIQVTKGIKFLKLNRVAAGGLLANPEARQKQPSKARLEPASQTQELSRTRGTTDEHKDTVADSPHKWPESFATTHGQTDIDDAVPAVDIARMIEQMISIVAHESGYDTNEMTDDTMYTDLGIDSVMAINILAKLASQADMQLPAAFFLENKTIGDSKQALRDLLDDEPEIPTSEAAVDQQTLPSAAPSSEATQLSPVTSFISSTLGQSSIAASNDTSLEEVNLPKFDDVPETTEQSSPVQSGPRLVCKAIQYQRGRSEDSKKLFFVADETGSTLDFIHLPKLEANVGVYGIESPLSGNVAGIEVTFEELTSVYRAAIQKEQPSGPYLIGGVSAGAIIAYEVARQLLEAGEKVQGLLILDCDSTKVDPGRVEAADTDAAMLSPLARPDQKEHVQKIISLCNSHQTLAFSQLISPRFTVQVLGKDQVASSEWQDLIPGLVVQKGDIESGSFLEFSSIASLGNIFRNLLNDMEDDQD</sequence>
<dbReference type="CDD" id="cd00833">
    <property type="entry name" value="PKS"/>
    <property type="match status" value="1"/>
</dbReference>
<dbReference type="Gene3D" id="3.40.366.10">
    <property type="entry name" value="Malonyl-Coenzyme A Acyl Carrier Protein, domain 2"/>
    <property type="match status" value="1"/>
</dbReference>
<dbReference type="InterPro" id="IPR032088">
    <property type="entry name" value="SAT"/>
</dbReference>
<reference evidence="9 10" key="1">
    <citation type="submission" date="2024-02" db="EMBL/GenBank/DDBJ databases">
        <title>De novo assembly and annotation of 12 fungi associated with fruit tree decline syndrome in Ontario, Canada.</title>
        <authorList>
            <person name="Sulman M."/>
            <person name="Ellouze W."/>
            <person name="Ilyukhin E."/>
        </authorList>
    </citation>
    <scope>NUCLEOTIDE SEQUENCE [LARGE SCALE GENOMIC DNA]</scope>
    <source>
        <strain evidence="9 10">M169</strain>
    </source>
</reference>
<dbReference type="Pfam" id="PF16073">
    <property type="entry name" value="SAT"/>
    <property type="match status" value="2"/>
</dbReference>
<accession>A0ABR1P3P6</accession>
<evidence type="ECO:0000256" key="2">
    <source>
        <dbReference type="ARBA" id="ARBA00022553"/>
    </source>
</evidence>
<evidence type="ECO:0000256" key="4">
    <source>
        <dbReference type="PROSITE-ProRule" id="PRU01363"/>
    </source>
</evidence>
<dbReference type="Pfam" id="PF00550">
    <property type="entry name" value="PP-binding"/>
    <property type="match status" value="1"/>
</dbReference>
<feature type="active site" description="Proton donor; for dehydratase activity" evidence="4">
    <location>
        <position position="1349"/>
    </location>
</feature>
<evidence type="ECO:0000313" key="10">
    <source>
        <dbReference type="Proteomes" id="UP001430848"/>
    </source>
</evidence>
<dbReference type="InterPro" id="IPR006162">
    <property type="entry name" value="Ppantetheine_attach_site"/>
</dbReference>
<dbReference type="InterPro" id="IPR016039">
    <property type="entry name" value="Thiolase-like"/>
</dbReference>
<dbReference type="NCBIfam" id="TIGR04532">
    <property type="entry name" value="PT_fungal_PKS"/>
    <property type="match status" value="1"/>
</dbReference>
<evidence type="ECO:0000256" key="3">
    <source>
        <dbReference type="ARBA" id="ARBA00022679"/>
    </source>
</evidence>
<dbReference type="InterPro" id="IPR030918">
    <property type="entry name" value="PT_fungal_PKS"/>
</dbReference>
<dbReference type="Pfam" id="PF00975">
    <property type="entry name" value="Thioesterase"/>
    <property type="match status" value="1"/>
</dbReference>
<protein>
    <submittedName>
        <fullName evidence="9">Type I Iterative PKS</fullName>
    </submittedName>
</protein>
<dbReference type="InterPro" id="IPR001227">
    <property type="entry name" value="Ac_transferase_dom_sf"/>
</dbReference>
<keyword evidence="10" id="KW-1185">Reference proteome</keyword>
<dbReference type="InterPro" id="IPR014030">
    <property type="entry name" value="Ketoacyl_synth_N"/>
</dbReference>
<name>A0ABR1P3P6_DIAER</name>
<evidence type="ECO:0000259" key="8">
    <source>
        <dbReference type="PROSITE" id="PS52019"/>
    </source>
</evidence>
<dbReference type="PROSITE" id="PS00606">
    <property type="entry name" value="KS3_1"/>
    <property type="match status" value="1"/>
</dbReference>
<keyword evidence="2" id="KW-0597">Phosphoprotein</keyword>
<evidence type="ECO:0000256" key="1">
    <source>
        <dbReference type="ARBA" id="ARBA00022450"/>
    </source>
</evidence>
<dbReference type="InterPro" id="IPR001031">
    <property type="entry name" value="Thioesterase"/>
</dbReference>
<dbReference type="Gene3D" id="3.30.70.3290">
    <property type="match status" value="1"/>
</dbReference>
<dbReference type="SMART" id="SM00827">
    <property type="entry name" value="PKS_AT"/>
    <property type="match status" value="1"/>
</dbReference>
<dbReference type="EMBL" id="JAKNSF020000048">
    <property type="protein sequence ID" value="KAK7725583.1"/>
    <property type="molecule type" value="Genomic_DNA"/>
</dbReference>
<dbReference type="Proteomes" id="UP001430848">
    <property type="component" value="Unassembled WGS sequence"/>
</dbReference>
<dbReference type="PROSITE" id="PS50075">
    <property type="entry name" value="CARRIER"/>
    <property type="match status" value="1"/>
</dbReference>
<dbReference type="SUPFAM" id="SSF52151">
    <property type="entry name" value="FabD/lysophospholipase-like"/>
    <property type="match status" value="1"/>
</dbReference>
<dbReference type="InterPro" id="IPR018201">
    <property type="entry name" value="Ketoacyl_synth_AS"/>
</dbReference>
<dbReference type="Pfam" id="PF14765">
    <property type="entry name" value="PS-DH"/>
    <property type="match status" value="1"/>
</dbReference>
<dbReference type="Gene3D" id="1.10.1200.10">
    <property type="entry name" value="ACP-like"/>
    <property type="match status" value="1"/>
</dbReference>
<feature type="compositionally biased region" description="Polar residues" evidence="5">
    <location>
        <begin position="1595"/>
        <end position="1610"/>
    </location>
</feature>
<evidence type="ECO:0000256" key="5">
    <source>
        <dbReference type="SAM" id="MobiDB-lite"/>
    </source>
</evidence>
<dbReference type="SUPFAM" id="SSF47336">
    <property type="entry name" value="ACP-like"/>
    <property type="match status" value="1"/>
</dbReference>
<dbReference type="InterPro" id="IPR050091">
    <property type="entry name" value="PKS_NRPS_Biosynth_Enz"/>
</dbReference>
<dbReference type="Pfam" id="PF22621">
    <property type="entry name" value="CurL-like_PKS_C"/>
    <property type="match status" value="1"/>
</dbReference>
<dbReference type="InterPro" id="IPR042104">
    <property type="entry name" value="PKS_dehydratase_sf"/>
</dbReference>
<dbReference type="InterPro" id="IPR036736">
    <property type="entry name" value="ACP-like_sf"/>
</dbReference>
<dbReference type="PANTHER" id="PTHR43775">
    <property type="entry name" value="FATTY ACID SYNTHASE"/>
    <property type="match status" value="1"/>
</dbReference>
<organism evidence="9 10">
    <name type="scientific">Diaporthe eres</name>
    <name type="common">Phomopsis oblonga</name>
    <dbReference type="NCBI Taxonomy" id="83184"/>
    <lineage>
        <taxon>Eukaryota</taxon>
        <taxon>Fungi</taxon>
        <taxon>Dikarya</taxon>
        <taxon>Ascomycota</taxon>
        <taxon>Pezizomycotina</taxon>
        <taxon>Sordariomycetes</taxon>
        <taxon>Sordariomycetidae</taxon>
        <taxon>Diaporthales</taxon>
        <taxon>Diaporthaceae</taxon>
        <taxon>Diaporthe</taxon>
        <taxon>Diaporthe eres species complex</taxon>
    </lineage>
</organism>
<dbReference type="Pfam" id="PF02801">
    <property type="entry name" value="Ketoacyl-synt_C"/>
    <property type="match status" value="1"/>
</dbReference>
<feature type="domain" description="Carrier" evidence="6">
    <location>
        <begin position="1504"/>
        <end position="1581"/>
    </location>
</feature>
<feature type="domain" description="Ketosynthase family 3 (KS3)" evidence="7">
    <location>
        <begin position="257"/>
        <end position="686"/>
    </location>
</feature>
<evidence type="ECO:0000259" key="6">
    <source>
        <dbReference type="PROSITE" id="PS50075"/>
    </source>
</evidence>
<dbReference type="InterPro" id="IPR016036">
    <property type="entry name" value="Malonyl_transacylase_ACP-bd"/>
</dbReference>
<evidence type="ECO:0000313" key="9">
    <source>
        <dbReference type="EMBL" id="KAK7725583.1"/>
    </source>
</evidence>
<feature type="region of interest" description="Disordered" evidence="5">
    <location>
        <begin position="1590"/>
        <end position="1610"/>
    </location>
</feature>
<dbReference type="SUPFAM" id="SSF53901">
    <property type="entry name" value="Thiolase-like"/>
    <property type="match status" value="1"/>
</dbReference>
<dbReference type="Gene3D" id="3.10.129.110">
    <property type="entry name" value="Polyketide synthase dehydratase"/>
    <property type="match status" value="1"/>
</dbReference>
<dbReference type="Gene3D" id="3.40.50.1820">
    <property type="entry name" value="alpha/beta hydrolase"/>
    <property type="match status" value="1"/>
</dbReference>
<dbReference type="Pfam" id="PF00698">
    <property type="entry name" value="Acyl_transf_1"/>
    <property type="match status" value="1"/>
</dbReference>
<dbReference type="InterPro" id="IPR016035">
    <property type="entry name" value="Acyl_Trfase/lysoPLipase"/>
</dbReference>
<dbReference type="SUPFAM" id="SSF55048">
    <property type="entry name" value="Probable ACP-binding domain of malonyl-CoA ACP transacylase"/>
    <property type="match status" value="1"/>
</dbReference>
<dbReference type="Pfam" id="PF00109">
    <property type="entry name" value="ketoacyl-synt"/>
    <property type="match status" value="1"/>
</dbReference>
<dbReference type="PANTHER" id="PTHR43775:SF37">
    <property type="entry name" value="SI:DKEY-61P9.11"/>
    <property type="match status" value="1"/>
</dbReference>
<keyword evidence="3" id="KW-0808">Transferase</keyword>
<dbReference type="PROSITE" id="PS52019">
    <property type="entry name" value="PKS_MFAS_DH"/>
    <property type="match status" value="1"/>
</dbReference>
<dbReference type="PROSITE" id="PS52004">
    <property type="entry name" value="KS3_2"/>
    <property type="match status" value="1"/>
</dbReference>
<dbReference type="InterPro" id="IPR009081">
    <property type="entry name" value="PP-bd_ACP"/>
</dbReference>
<evidence type="ECO:0000259" key="7">
    <source>
        <dbReference type="PROSITE" id="PS52004"/>
    </source>
</evidence>
<proteinExistence type="predicted"/>
<feature type="region of interest" description="C-terminal hotdog fold" evidence="4">
    <location>
        <begin position="1289"/>
        <end position="1436"/>
    </location>
</feature>
<dbReference type="InterPro" id="IPR049551">
    <property type="entry name" value="PKS_DH_C"/>
</dbReference>
<dbReference type="PROSITE" id="PS00012">
    <property type="entry name" value="PHOSPHOPANTETHEINE"/>
    <property type="match status" value="1"/>
</dbReference>
<dbReference type="Gene3D" id="3.40.47.10">
    <property type="match status" value="1"/>
</dbReference>
<dbReference type="SUPFAM" id="SSF53474">
    <property type="entry name" value="alpha/beta-Hydrolases"/>
    <property type="match status" value="1"/>
</dbReference>
<dbReference type="InterPro" id="IPR029058">
    <property type="entry name" value="AB_hydrolase_fold"/>
</dbReference>
<feature type="domain" description="PKS/mFAS DH" evidence="8">
    <location>
        <begin position="1130"/>
        <end position="1436"/>
    </location>
</feature>
<dbReference type="InterPro" id="IPR049900">
    <property type="entry name" value="PKS_mFAS_DH"/>
</dbReference>
<keyword evidence="1" id="KW-0596">Phosphopantetheine</keyword>
<feature type="region of interest" description="Disordered" evidence="5">
    <location>
        <begin position="1441"/>
        <end position="1495"/>
    </location>
</feature>
<dbReference type="InterPro" id="IPR014043">
    <property type="entry name" value="Acyl_transferase_dom"/>
</dbReference>
<feature type="active site" description="Proton acceptor; for dehydratase activity" evidence="4">
    <location>
        <position position="1163"/>
    </location>
</feature>
<feature type="region of interest" description="N-terminal hotdog fold" evidence="4">
    <location>
        <begin position="1130"/>
        <end position="1262"/>
    </location>
</feature>
<feature type="compositionally biased region" description="Basic and acidic residues" evidence="5">
    <location>
        <begin position="1464"/>
        <end position="1485"/>
    </location>
</feature>
<gene>
    <name evidence="9" type="ORF">SLS63_008038</name>
</gene>
<dbReference type="InterPro" id="IPR014031">
    <property type="entry name" value="Ketoacyl_synth_C"/>
</dbReference>
<comment type="caution">
    <text evidence="9">The sequence shown here is derived from an EMBL/GenBank/DDBJ whole genome shotgun (WGS) entry which is preliminary data.</text>
</comment>
<dbReference type="InterPro" id="IPR020841">
    <property type="entry name" value="PKS_Beta-ketoAc_synthase_dom"/>
</dbReference>